<gene>
    <name evidence="2" type="ORF">FC774_13305</name>
</gene>
<dbReference type="AlphaFoldDB" id="A0A0L9Y825"/>
<keyword evidence="1" id="KW-1133">Transmembrane helix</keyword>
<sequence>MKKRYFIIYIFIFTLIASLFYLDKNCFNLDLISLKHEMHKSEYRLDLERSKMDYIFNSTQLVDTLNGSFIRIYCFNSDSDAKERLDTLINISSKYNISKPEYEDVYLTFFLCNSLIVMVEGNDEKTLNTLISIIGTPYHSIIKEWPNSYNMKLI</sequence>
<comment type="caution">
    <text evidence="2">The sequence shown here is derived from an EMBL/GenBank/DDBJ whole genome shotgun (WGS) entry which is preliminary data.</text>
</comment>
<reference evidence="2 3" key="1">
    <citation type="submission" date="2019-04" db="EMBL/GenBank/DDBJ databases">
        <title>Genome sequencing of Clostridium botulinum Groups I-IV and Clostridium butyricum.</title>
        <authorList>
            <person name="Brunt J."/>
            <person name="Van Vliet A.H.M."/>
            <person name="Stringer S.C."/>
            <person name="Carter A.T."/>
            <person name="Peck M.W."/>
        </authorList>
    </citation>
    <scope>NUCLEOTIDE SEQUENCE [LARGE SCALE GENOMIC DNA]</scope>
    <source>
        <strain evidence="2 3">1605</strain>
    </source>
</reference>
<feature type="transmembrane region" description="Helical" evidence="1">
    <location>
        <begin position="5"/>
        <end position="22"/>
    </location>
</feature>
<keyword evidence="1" id="KW-0472">Membrane</keyword>
<evidence type="ECO:0000313" key="2">
    <source>
        <dbReference type="EMBL" id="NFF88833.1"/>
    </source>
</evidence>
<accession>A0A0L9Y825</accession>
<evidence type="ECO:0000313" key="3">
    <source>
        <dbReference type="Proteomes" id="UP000476820"/>
    </source>
</evidence>
<dbReference type="Proteomes" id="UP000476820">
    <property type="component" value="Unassembled WGS sequence"/>
</dbReference>
<evidence type="ECO:0000256" key="1">
    <source>
        <dbReference type="SAM" id="Phobius"/>
    </source>
</evidence>
<proteinExistence type="predicted"/>
<organism evidence="2 3">
    <name type="scientific">Clostridium botulinum</name>
    <dbReference type="NCBI Taxonomy" id="1491"/>
    <lineage>
        <taxon>Bacteria</taxon>
        <taxon>Bacillati</taxon>
        <taxon>Bacillota</taxon>
        <taxon>Clostridia</taxon>
        <taxon>Eubacteriales</taxon>
        <taxon>Clostridiaceae</taxon>
        <taxon>Clostridium</taxon>
    </lineage>
</organism>
<dbReference type="RefSeq" id="WP_053342401.1">
    <property type="nucleotide sequence ID" value="NZ_LFPA01000152.1"/>
</dbReference>
<name>A0A0L9Y825_CLOBO</name>
<keyword evidence="1" id="KW-0812">Transmembrane</keyword>
<dbReference type="EMBL" id="SWOV01000041">
    <property type="protein sequence ID" value="NFF88833.1"/>
    <property type="molecule type" value="Genomic_DNA"/>
</dbReference>
<protein>
    <submittedName>
        <fullName evidence="2">Uncharacterized protein</fullName>
    </submittedName>
</protein>